<proteinExistence type="predicted"/>
<dbReference type="EMBL" id="ML978127">
    <property type="protein sequence ID" value="KAF2097963.1"/>
    <property type="molecule type" value="Genomic_DNA"/>
</dbReference>
<sequence>MATTLRKFNFLELPGEIRNMIYGHLVIPRSITKVLLLSACKCAPTWKPGLWRPLDLTILRVNRQVHDEATSLLYKEATVTCDLYGRKSDGNNPSRKRCNRCGSHLNACFSTLPLDIIAQFQRIDLTVKLGPDFPLREEWRHLEEVLKRFVRALEHRKSTGEDCILGIDWGDYEFVNVEIRPDDHFGVSRDTQRTYHFRRLSAMLETLDWLFMDISGIKYDSTRSFRPDGEVILEFDEPGRNAYIPIGWGPWWKNPGIIDETVEYMDGSETDSDTRAAEEDEEDVEGAEDEDEVEDLEDEDEGEYFEDDENWE</sequence>
<gene>
    <name evidence="2" type="ORF">NA57DRAFT_76762</name>
</gene>
<reference evidence="2" key="1">
    <citation type="journal article" date="2020" name="Stud. Mycol.">
        <title>101 Dothideomycetes genomes: a test case for predicting lifestyles and emergence of pathogens.</title>
        <authorList>
            <person name="Haridas S."/>
            <person name="Albert R."/>
            <person name="Binder M."/>
            <person name="Bloem J."/>
            <person name="Labutti K."/>
            <person name="Salamov A."/>
            <person name="Andreopoulos B."/>
            <person name="Baker S."/>
            <person name="Barry K."/>
            <person name="Bills G."/>
            <person name="Bluhm B."/>
            <person name="Cannon C."/>
            <person name="Castanera R."/>
            <person name="Culley D."/>
            <person name="Daum C."/>
            <person name="Ezra D."/>
            <person name="Gonzalez J."/>
            <person name="Henrissat B."/>
            <person name="Kuo A."/>
            <person name="Liang C."/>
            <person name="Lipzen A."/>
            <person name="Lutzoni F."/>
            <person name="Magnuson J."/>
            <person name="Mondo S."/>
            <person name="Nolan M."/>
            <person name="Ohm R."/>
            <person name="Pangilinan J."/>
            <person name="Park H.-J."/>
            <person name="Ramirez L."/>
            <person name="Alfaro M."/>
            <person name="Sun H."/>
            <person name="Tritt A."/>
            <person name="Yoshinaga Y."/>
            <person name="Zwiers L.-H."/>
            <person name="Turgeon B."/>
            <person name="Goodwin S."/>
            <person name="Spatafora J."/>
            <person name="Crous P."/>
            <person name="Grigoriev I."/>
        </authorList>
    </citation>
    <scope>NUCLEOTIDE SEQUENCE</scope>
    <source>
        <strain evidence="2">CBS 133067</strain>
    </source>
</reference>
<keyword evidence="3" id="KW-1185">Reference proteome</keyword>
<dbReference type="AlphaFoldDB" id="A0A9P4M5E2"/>
<evidence type="ECO:0008006" key="4">
    <source>
        <dbReference type="Google" id="ProtNLM"/>
    </source>
</evidence>
<feature type="region of interest" description="Disordered" evidence="1">
    <location>
        <begin position="266"/>
        <end position="312"/>
    </location>
</feature>
<dbReference type="OrthoDB" id="62952at2759"/>
<evidence type="ECO:0000313" key="3">
    <source>
        <dbReference type="Proteomes" id="UP000799772"/>
    </source>
</evidence>
<accession>A0A9P4M5E2</accession>
<name>A0A9P4M5E2_9PEZI</name>
<comment type="caution">
    <text evidence="2">The sequence shown here is derived from an EMBL/GenBank/DDBJ whole genome shotgun (WGS) entry which is preliminary data.</text>
</comment>
<dbReference type="Proteomes" id="UP000799772">
    <property type="component" value="Unassembled WGS sequence"/>
</dbReference>
<evidence type="ECO:0000313" key="2">
    <source>
        <dbReference type="EMBL" id="KAF2097963.1"/>
    </source>
</evidence>
<evidence type="ECO:0000256" key="1">
    <source>
        <dbReference type="SAM" id="MobiDB-lite"/>
    </source>
</evidence>
<protein>
    <recommendedName>
        <fullName evidence="4">F-box domain-containing protein</fullName>
    </recommendedName>
</protein>
<dbReference type="InterPro" id="IPR038883">
    <property type="entry name" value="AN11006-like"/>
</dbReference>
<dbReference type="PANTHER" id="PTHR42085">
    <property type="entry name" value="F-BOX DOMAIN-CONTAINING PROTEIN"/>
    <property type="match status" value="1"/>
</dbReference>
<dbReference type="PANTHER" id="PTHR42085:SF4">
    <property type="entry name" value="F-BOX DOMAIN-CONTAINING PROTEIN"/>
    <property type="match status" value="1"/>
</dbReference>
<organism evidence="2 3">
    <name type="scientific">Rhizodiscina lignyota</name>
    <dbReference type="NCBI Taxonomy" id="1504668"/>
    <lineage>
        <taxon>Eukaryota</taxon>
        <taxon>Fungi</taxon>
        <taxon>Dikarya</taxon>
        <taxon>Ascomycota</taxon>
        <taxon>Pezizomycotina</taxon>
        <taxon>Dothideomycetes</taxon>
        <taxon>Pleosporomycetidae</taxon>
        <taxon>Aulographales</taxon>
        <taxon>Rhizodiscinaceae</taxon>
        <taxon>Rhizodiscina</taxon>
    </lineage>
</organism>
<feature type="compositionally biased region" description="Acidic residues" evidence="1">
    <location>
        <begin position="278"/>
        <end position="312"/>
    </location>
</feature>